<evidence type="ECO:0000313" key="3">
    <source>
        <dbReference type="EMBL" id="ASO21388.1"/>
    </source>
</evidence>
<dbReference type="RefSeq" id="WP_211290447.1">
    <property type="nucleotide sequence ID" value="NZ_CP022521.1"/>
</dbReference>
<dbReference type="EMBL" id="CP022521">
    <property type="protein sequence ID" value="ASO21388.1"/>
    <property type="molecule type" value="Genomic_DNA"/>
</dbReference>
<evidence type="ECO:0000256" key="1">
    <source>
        <dbReference type="SAM" id="MobiDB-lite"/>
    </source>
</evidence>
<gene>
    <name evidence="3" type="ORF">AHOG_18815</name>
</gene>
<keyword evidence="2" id="KW-0812">Transmembrane</keyword>
<protein>
    <submittedName>
        <fullName evidence="3">Uncharacterized protein</fullName>
    </submittedName>
</protein>
<feature type="region of interest" description="Disordered" evidence="1">
    <location>
        <begin position="112"/>
        <end position="146"/>
    </location>
</feature>
<dbReference type="Proteomes" id="UP000204221">
    <property type="component" value="Chromosome"/>
</dbReference>
<keyword evidence="2" id="KW-0472">Membrane</keyword>
<keyword evidence="2" id="KW-1133">Transmembrane helix</keyword>
<evidence type="ECO:0000313" key="4">
    <source>
        <dbReference type="Proteomes" id="UP000204221"/>
    </source>
</evidence>
<dbReference type="AlphaFoldDB" id="A0A221W694"/>
<organism evidence="3 4">
    <name type="scientific">Actinoalloteichus hoggarensis</name>
    <dbReference type="NCBI Taxonomy" id="1470176"/>
    <lineage>
        <taxon>Bacteria</taxon>
        <taxon>Bacillati</taxon>
        <taxon>Actinomycetota</taxon>
        <taxon>Actinomycetes</taxon>
        <taxon>Pseudonocardiales</taxon>
        <taxon>Pseudonocardiaceae</taxon>
        <taxon>Actinoalloteichus</taxon>
    </lineage>
</organism>
<feature type="compositionally biased region" description="Basic and acidic residues" evidence="1">
    <location>
        <begin position="136"/>
        <end position="146"/>
    </location>
</feature>
<feature type="transmembrane region" description="Helical" evidence="2">
    <location>
        <begin position="35"/>
        <end position="52"/>
    </location>
</feature>
<keyword evidence="4" id="KW-1185">Reference proteome</keyword>
<name>A0A221W694_9PSEU</name>
<reference evidence="3 4" key="1">
    <citation type="submission" date="2017-07" db="EMBL/GenBank/DDBJ databases">
        <title>Complete genome sequence of Actinoalloteichus hoggarensis DSM 45943, type strain of Actinoalloteichus hoggarensis.</title>
        <authorList>
            <person name="Ruckert C."/>
            <person name="Nouioui I."/>
            <person name="Willmese J."/>
            <person name="van Wezel G."/>
            <person name="Klenk H.-P."/>
            <person name="Kalinowski J."/>
            <person name="Zotchev S.B."/>
        </authorList>
    </citation>
    <scope>NUCLEOTIDE SEQUENCE [LARGE SCALE GENOMIC DNA]</scope>
    <source>
        <strain evidence="3 4">DSM 45943</strain>
    </source>
</reference>
<proteinExistence type="predicted"/>
<evidence type="ECO:0000256" key="2">
    <source>
        <dbReference type="SAM" id="Phobius"/>
    </source>
</evidence>
<accession>A0A221W694</accession>
<sequence>MSLRQLLFPLALVISLVVFFMPASGVPSAPPGTDKLVHAAVFAALAATGLGAGVARLPLFLGLAGYAGLTEVLQAVLPLGRSGDPWDVLADLVGLALGWGLLRLGGRLGGRRPVTAHTDATPRQHARSDATTPAEEASREDLNPTA</sequence>
<dbReference type="KEGG" id="ahg:AHOG_18815"/>